<dbReference type="GO" id="GO:0005886">
    <property type="term" value="C:plasma membrane"/>
    <property type="evidence" value="ECO:0007669"/>
    <property type="project" value="UniProtKB-SubCell"/>
</dbReference>
<dbReference type="GO" id="GO:0055085">
    <property type="term" value="P:transmembrane transport"/>
    <property type="evidence" value="ECO:0007669"/>
    <property type="project" value="InterPro"/>
</dbReference>
<evidence type="ECO:0000256" key="5">
    <source>
        <dbReference type="ARBA" id="ARBA00022989"/>
    </source>
</evidence>
<name>A0A510V779_9CELL</name>
<dbReference type="Pfam" id="PF00528">
    <property type="entry name" value="BPD_transp_1"/>
    <property type="match status" value="1"/>
</dbReference>
<keyword evidence="4 7" id="KW-0812">Transmembrane</keyword>
<feature type="transmembrane region" description="Helical" evidence="7">
    <location>
        <begin position="181"/>
        <end position="206"/>
    </location>
</feature>
<accession>A0A510V779</accession>
<feature type="transmembrane region" description="Helical" evidence="7">
    <location>
        <begin position="107"/>
        <end position="129"/>
    </location>
</feature>
<dbReference type="EMBL" id="BJUB01000011">
    <property type="protein sequence ID" value="GEK22727.1"/>
    <property type="molecule type" value="Genomic_DNA"/>
</dbReference>
<gene>
    <name evidence="9" type="ORF">CXY01_32470</name>
</gene>
<dbReference type="RefSeq" id="WP_146929234.1">
    <property type="nucleotide sequence ID" value="NZ_BJUB01000011.1"/>
</dbReference>
<keyword evidence="3" id="KW-1003">Cell membrane</keyword>
<comment type="subcellular location">
    <subcellularLocation>
        <location evidence="1 7">Cell membrane</location>
        <topology evidence="1 7">Multi-pass membrane protein</topology>
    </subcellularLocation>
</comment>
<proteinExistence type="inferred from homology"/>
<dbReference type="SUPFAM" id="SSF161098">
    <property type="entry name" value="MetI-like"/>
    <property type="match status" value="1"/>
</dbReference>
<dbReference type="InterPro" id="IPR000515">
    <property type="entry name" value="MetI-like"/>
</dbReference>
<dbReference type="AlphaFoldDB" id="A0A510V779"/>
<dbReference type="Proteomes" id="UP000321118">
    <property type="component" value="Unassembled WGS sequence"/>
</dbReference>
<evidence type="ECO:0000256" key="7">
    <source>
        <dbReference type="RuleBase" id="RU363032"/>
    </source>
</evidence>
<evidence type="ECO:0000313" key="10">
    <source>
        <dbReference type="Proteomes" id="UP000321118"/>
    </source>
</evidence>
<evidence type="ECO:0000313" key="9">
    <source>
        <dbReference type="EMBL" id="GEK22727.1"/>
    </source>
</evidence>
<sequence length="274" mass="30098">MIRTATTTAKYVSLVVASIVMLLPLGLILFGSFKTSQEFLSTGPMTLPADWGNIENYVTAFTRGNMLAAFGNTVFIFAMAIVGTILIGAATAYALDRFRFAGRTTVLALFLLATLVPGVTTQVATFQIINGLGLYDSRFALILIFMGTDIISIYIFLQFIRAIPKSLDEAAKIEGAGHLRIFFQIILPNLKPAIATVVIIKGIAIYNEFYLPFLYLPSKELRPISTTLFDFKGPYGSQWEIISAGVVITIIPILVLFLFLQRYIYNGFTSGATK</sequence>
<keyword evidence="10" id="KW-1185">Reference proteome</keyword>
<dbReference type="Gene3D" id="1.10.3720.10">
    <property type="entry name" value="MetI-like"/>
    <property type="match status" value="1"/>
</dbReference>
<dbReference type="PANTHER" id="PTHR43744:SF3">
    <property type="entry name" value="LACTOSE TRANSPORT SYSTEM PERMEASE PROTEIN LACG"/>
    <property type="match status" value="1"/>
</dbReference>
<dbReference type="InterPro" id="IPR035906">
    <property type="entry name" value="MetI-like_sf"/>
</dbReference>
<organism evidence="9 10">
    <name type="scientific">Cellulomonas xylanilytica</name>
    <dbReference type="NCBI Taxonomy" id="233583"/>
    <lineage>
        <taxon>Bacteria</taxon>
        <taxon>Bacillati</taxon>
        <taxon>Actinomycetota</taxon>
        <taxon>Actinomycetes</taxon>
        <taxon>Micrococcales</taxon>
        <taxon>Cellulomonadaceae</taxon>
        <taxon>Cellulomonas</taxon>
    </lineage>
</organism>
<reference evidence="9 10" key="1">
    <citation type="submission" date="2019-07" db="EMBL/GenBank/DDBJ databases">
        <title>Whole genome shotgun sequence of Cellulomonas xylanilytica NBRC 101102.</title>
        <authorList>
            <person name="Hosoyama A."/>
            <person name="Uohara A."/>
            <person name="Ohji S."/>
            <person name="Ichikawa N."/>
        </authorList>
    </citation>
    <scope>NUCLEOTIDE SEQUENCE [LARGE SCALE GENOMIC DNA]</scope>
    <source>
        <strain evidence="9 10">NBRC 101102</strain>
    </source>
</reference>
<evidence type="ECO:0000259" key="8">
    <source>
        <dbReference type="PROSITE" id="PS50928"/>
    </source>
</evidence>
<comment type="similarity">
    <text evidence="7">Belongs to the binding-protein-dependent transport system permease family.</text>
</comment>
<feature type="domain" description="ABC transmembrane type-1" evidence="8">
    <location>
        <begin position="70"/>
        <end position="260"/>
    </location>
</feature>
<evidence type="ECO:0000256" key="1">
    <source>
        <dbReference type="ARBA" id="ARBA00004651"/>
    </source>
</evidence>
<keyword evidence="2 7" id="KW-0813">Transport</keyword>
<evidence type="ECO:0000256" key="6">
    <source>
        <dbReference type="ARBA" id="ARBA00023136"/>
    </source>
</evidence>
<comment type="caution">
    <text evidence="9">The sequence shown here is derived from an EMBL/GenBank/DDBJ whole genome shotgun (WGS) entry which is preliminary data.</text>
</comment>
<feature type="transmembrane region" description="Helical" evidence="7">
    <location>
        <begin position="141"/>
        <end position="160"/>
    </location>
</feature>
<dbReference type="CDD" id="cd06261">
    <property type="entry name" value="TM_PBP2"/>
    <property type="match status" value="1"/>
</dbReference>
<feature type="transmembrane region" description="Helical" evidence="7">
    <location>
        <begin position="12"/>
        <end position="33"/>
    </location>
</feature>
<evidence type="ECO:0000256" key="3">
    <source>
        <dbReference type="ARBA" id="ARBA00022475"/>
    </source>
</evidence>
<dbReference type="PANTHER" id="PTHR43744">
    <property type="entry name" value="ABC TRANSPORTER PERMEASE PROTEIN MG189-RELATED-RELATED"/>
    <property type="match status" value="1"/>
</dbReference>
<dbReference type="PROSITE" id="PS50928">
    <property type="entry name" value="ABC_TM1"/>
    <property type="match status" value="1"/>
</dbReference>
<protein>
    <submittedName>
        <fullName evidence="9">Sugar ABC transporter permease</fullName>
    </submittedName>
</protein>
<keyword evidence="5 7" id="KW-1133">Transmembrane helix</keyword>
<keyword evidence="6 7" id="KW-0472">Membrane</keyword>
<feature type="transmembrane region" description="Helical" evidence="7">
    <location>
        <begin position="74"/>
        <end position="95"/>
    </location>
</feature>
<evidence type="ECO:0000256" key="2">
    <source>
        <dbReference type="ARBA" id="ARBA00022448"/>
    </source>
</evidence>
<feature type="transmembrane region" description="Helical" evidence="7">
    <location>
        <begin position="241"/>
        <end position="260"/>
    </location>
</feature>
<dbReference type="OrthoDB" id="9794684at2"/>
<evidence type="ECO:0000256" key="4">
    <source>
        <dbReference type="ARBA" id="ARBA00022692"/>
    </source>
</evidence>